<dbReference type="InterPro" id="IPR029058">
    <property type="entry name" value="AB_hydrolase_fold"/>
</dbReference>
<dbReference type="SUPFAM" id="SSF53474">
    <property type="entry name" value="alpha/beta-Hydrolases"/>
    <property type="match status" value="1"/>
</dbReference>
<keyword evidence="3" id="KW-1185">Reference proteome</keyword>
<evidence type="ECO:0000259" key="1">
    <source>
        <dbReference type="Pfam" id="PF12697"/>
    </source>
</evidence>
<dbReference type="GO" id="GO:0016787">
    <property type="term" value="F:hydrolase activity"/>
    <property type="evidence" value="ECO:0007669"/>
    <property type="project" value="UniProtKB-KW"/>
</dbReference>
<sequence length="283" mass="31791">MTYLGEKAALSSSPSSTTTTLQFSHANGFPFGSYQKLFQALPTHYQVQGLERFGHNPAYPISQYWGNQIDELIEDILTQNNGPVYGVGHSFGGLVTYMAACRAPDLFRGIILLDPPLITGPTRWLLKLMPTPVIDKITPAGKSKIRNTHWPLKTDLVKYFSQRALFNGMSHEVIADYVEASTDIVGEYRKLNFSKDVETAIFRNLPLNLPSFYGQLTVPGMLLAAEHSHACMPSMYRPFLKRNTTIKHRVVTGLEHMFPLQAPEFTAQFITDIITHMESESHL</sequence>
<name>A0AA37WP84_9GAMM</name>
<comment type="caution">
    <text evidence="2">The sequence shown here is derived from an EMBL/GenBank/DDBJ whole genome shotgun (WGS) entry which is preliminary data.</text>
</comment>
<dbReference type="Proteomes" id="UP001156870">
    <property type="component" value="Unassembled WGS sequence"/>
</dbReference>
<organism evidence="2 3">
    <name type="scientific">Marinibactrum halimedae</name>
    <dbReference type="NCBI Taxonomy" id="1444977"/>
    <lineage>
        <taxon>Bacteria</taxon>
        <taxon>Pseudomonadati</taxon>
        <taxon>Pseudomonadota</taxon>
        <taxon>Gammaproteobacteria</taxon>
        <taxon>Cellvibrionales</taxon>
        <taxon>Cellvibrionaceae</taxon>
        <taxon>Marinibactrum</taxon>
    </lineage>
</organism>
<feature type="domain" description="AB hydrolase-1" evidence="1">
    <location>
        <begin position="59"/>
        <end position="268"/>
    </location>
</feature>
<keyword evidence="2" id="KW-0378">Hydrolase</keyword>
<evidence type="ECO:0000313" key="2">
    <source>
        <dbReference type="EMBL" id="GLS28143.1"/>
    </source>
</evidence>
<dbReference type="Gene3D" id="3.40.50.1820">
    <property type="entry name" value="alpha/beta hydrolase"/>
    <property type="match status" value="1"/>
</dbReference>
<dbReference type="AlphaFoldDB" id="A0AA37WP84"/>
<accession>A0AA37WP84</accession>
<dbReference type="InterPro" id="IPR000073">
    <property type="entry name" value="AB_hydrolase_1"/>
</dbReference>
<reference evidence="2 3" key="1">
    <citation type="journal article" date="2014" name="Int. J. Syst. Evol. Microbiol.">
        <title>Complete genome sequence of Corynebacterium casei LMG S-19264T (=DSM 44701T), isolated from a smear-ripened cheese.</title>
        <authorList>
            <consortium name="US DOE Joint Genome Institute (JGI-PGF)"/>
            <person name="Walter F."/>
            <person name="Albersmeier A."/>
            <person name="Kalinowski J."/>
            <person name="Ruckert C."/>
        </authorList>
    </citation>
    <scope>NUCLEOTIDE SEQUENCE [LARGE SCALE GENOMIC DNA]</scope>
    <source>
        <strain evidence="2 3">NBRC 110095</strain>
    </source>
</reference>
<protein>
    <submittedName>
        <fullName evidence="2">Alpha/beta hydrolase</fullName>
    </submittedName>
</protein>
<dbReference type="EMBL" id="BSPD01000102">
    <property type="protein sequence ID" value="GLS28143.1"/>
    <property type="molecule type" value="Genomic_DNA"/>
</dbReference>
<gene>
    <name evidence="2" type="ORF">GCM10007877_38620</name>
</gene>
<dbReference type="Pfam" id="PF12697">
    <property type="entry name" value="Abhydrolase_6"/>
    <property type="match status" value="1"/>
</dbReference>
<evidence type="ECO:0000313" key="3">
    <source>
        <dbReference type="Proteomes" id="UP001156870"/>
    </source>
</evidence>
<proteinExistence type="predicted"/>
<dbReference type="RefSeq" id="WP_232594080.1">
    <property type="nucleotide sequence ID" value="NZ_BSPD01000102.1"/>
</dbReference>